<protein>
    <submittedName>
        <fullName evidence="1">Uncharacterized protein</fullName>
    </submittedName>
</protein>
<organism evidence="1">
    <name type="scientific">Siphoviridae sp. ctKwY15</name>
    <dbReference type="NCBI Taxonomy" id="2827843"/>
    <lineage>
        <taxon>Viruses</taxon>
        <taxon>Duplodnaviria</taxon>
        <taxon>Heunggongvirae</taxon>
        <taxon>Uroviricota</taxon>
        <taxon>Caudoviricetes</taxon>
    </lineage>
</organism>
<sequence>MVINNLKEKVGQCCVAQPFLLYLCQRNRLHSVS</sequence>
<dbReference type="EMBL" id="BK032679">
    <property type="protein sequence ID" value="DAF54417.1"/>
    <property type="molecule type" value="Genomic_DNA"/>
</dbReference>
<accession>A0A8S5STS6</accession>
<proteinExistence type="predicted"/>
<reference evidence="1" key="1">
    <citation type="journal article" date="2021" name="Proc. Natl. Acad. Sci. U.S.A.">
        <title>A Catalog of Tens of Thousands of Viruses from Human Metagenomes Reveals Hidden Associations with Chronic Diseases.</title>
        <authorList>
            <person name="Tisza M.J."/>
            <person name="Buck C.B."/>
        </authorList>
    </citation>
    <scope>NUCLEOTIDE SEQUENCE</scope>
    <source>
        <strain evidence="1">CtKwY15</strain>
    </source>
</reference>
<name>A0A8S5STS6_9CAUD</name>
<evidence type="ECO:0000313" key="1">
    <source>
        <dbReference type="EMBL" id="DAF54417.1"/>
    </source>
</evidence>